<protein>
    <submittedName>
        <fullName evidence="4">SAM-dependent methyltransferase</fullName>
    </submittedName>
</protein>
<accession>A0A556AJA1</accession>
<keyword evidence="5" id="KW-1185">Reference proteome</keyword>
<keyword evidence="4" id="KW-0808">Transferase</keyword>
<evidence type="ECO:0000313" key="5">
    <source>
        <dbReference type="Proteomes" id="UP000318405"/>
    </source>
</evidence>
<dbReference type="Proteomes" id="UP000318405">
    <property type="component" value="Unassembled WGS sequence"/>
</dbReference>
<dbReference type="InterPro" id="IPR036414">
    <property type="entry name" value="YaeB_N_sf"/>
</dbReference>
<dbReference type="InterPro" id="IPR036413">
    <property type="entry name" value="YaeB-like_sf"/>
</dbReference>
<evidence type="ECO:0000259" key="3">
    <source>
        <dbReference type="PROSITE" id="PS51668"/>
    </source>
</evidence>
<gene>
    <name evidence="4" type="ORF">FOZ76_16495</name>
</gene>
<dbReference type="InterPro" id="IPR040372">
    <property type="entry name" value="YaeB-like"/>
</dbReference>
<evidence type="ECO:0000313" key="4">
    <source>
        <dbReference type="EMBL" id="TSH92984.1"/>
    </source>
</evidence>
<sequence length="161" mass="17942">MADRPADPLRPHERSVATPEAFDAGVWFIGRIRTPWARREDCPKRGDPDAGPACRIEVFEPWVAALAGVEHKEWLQVLYWMHLARRDAVWQNPRSGQGVTGTFALRSPLRPNPIASSVVRLLGIEGPALTVRGLDCVDGTPLVDLKPVFPERPAQDHARSR</sequence>
<dbReference type="EMBL" id="VLTJ01000029">
    <property type="protein sequence ID" value="TSH92984.1"/>
    <property type="molecule type" value="Genomic_DNA"/>
</dbReference>
<proteinExistence type="inferred from homology"/>
<evidence type="ECO:0000256" key="1">
    <source>
        <dbReference type="ARBA" id="ARBA00022691"/>
    </source>
</evidence>
<dbReference type="PANTHER" id="PTHR12818:SF0">
    <property type="entry name" value="TRNA (ADENINE(37)-N6)-METHYLTRANSFERASE"/>
    <property type="match status" value="1"/>
</dbReference>
<dbReference type="Pfam" id="PF01980">
    <property type="entry name" value="TrmO_N"/>
    <property type="match status" value="1"/>
</dbReference>
<dbReference type="PANTHER" id="PTHR12818">
    <property type="entry name" value="TRNA (ADENINE(37)-N6)-METHYLTRANSFERASE"/>
    <property type="match status" value="1"/>
</dbReference>
<keyword evidence="4" id="KW-0489">Methyltransferase</keyword>
<dbReference type="RefSeq" id="WP_143949350.1">
    <property type="nucleotide sequence ID" value="NZ_BAABMB010000001.1"/>
</dbReference>
<organism evidence="4 5">
    <name type="scientific">Verticiella sediminum</name>
    <dbReference type="NCBI Taxonomy" id="1247510"/>
    <lineage>
        <taxon>Bacteria</taxon>
        <taxon>Pseudomonadati</taxon>
        <taxon>Pseudomonadota</taxon>
        <taxon>Betaproteobacteria</taxon>
        <taxon>Burkholderiales</taxon>
        <taxon>Alcaligenaceae</taxon>
        <taxon>Verticiella</taxon>
    </lineage>
</organism>
<dbReference type="InterPro" id="IPR023370">
    <property type="entry name" value="TrmO-like_N"/>
</dbReference>
<feature type="domain" description="TsaA-like" evidence="3">
    <location>
        <begin position="26"/>
        <end position="157"/>
    </location>
</feature>
<keyword evidence="1" id="KW-0949">S-adenosyl-L-methionine</keyword>
<dbReference type="SUPFAM" id="SSF118196">
    <property type="entry name" value="YaeB-like"/>
    <property type="match status" value="1"/>
</dbReference>
<dbReference type="GO" id="GO:0032259">
    <property type="term" value="P:methylation"/>
    <property type="evidence" value="ECO:0007669"/>
    <property type="project" value="UniProtKB-KW"/>
</dbReference>
<dbReference type="OrthoDB" id="9804309at2"/>
<reference evidence="4 5" key="1">
    <citation type="submission" date="2019-07" db="EMBL/GenBank/DDBJ databases">
        <title>Qingshengfaniella alkalisoli gen. nov., sp. nov., isolated from saline soil.</title>
        <authorList>
            <person name="Xu L."/>
            <person name="Huang X.-X."/>
            <person name="Sun J.-Q."/>
        </authorList>
    </citation>
    <scope>NUCLEOTIDE SEQUENCE [LARGE SCALE GENOMIC DNA]</scope>
    <source>
        <strain evidence="4 5">DSM 27279</strain>
    </source>
</reference>
<dbReference type="CDD" id="cd09281">
    <property type="entry name" value="UPF0066"/>
    <property type="match status" value="1"/>
</dbReference>
<dbReference type="Gene3D" id="2.40.30.70">
    <property type="entry name" value="YaeB-like"/>
    <property type="match status" value="1"/>
</dbReference>
<dbReference type="GO" id="GO:0008168">
    <property type="term" value="F:methyltransferase activity"/>
    <property type="evidence" value="ECO:0007669"/>
    <property type="project" value="UniProtKB-KW"/>
</dbReference>
<evidence type="ECO:0000256" key="2">
    <source>
        <dbReference type="ARBA" id="ARBA00033753"/>
    </source>
</evidence>
<comment type="caution">
    <text evidence="4">The sequence shown here is derived from an EMBL/GenBank/DDBJ whole genome shotgun (WGS) entry which is preliminary data.</text>
</comment>
<name>A0A556AJA1_9BURK</name>
<dbReference type="PROSITE" id="PS51668">
    <property type="entry name" value="TSAA_2"/>
    <property type="match status" value="1"/>
</dbReference>
<comment type="similarity">
    <text evidence="2">Belongs to the tRNA methyltransferase O family.</text>
</comment>
<dbReference type="AlphaFoldDB" id="A0A556AJA1"/>